<keyword evidence="2" id="KW-0964">Secreted</keyword>
<proteinExistence type="predicted"/>
<reference evidence="5 6" key="1">
    <citation type="submission" date="2017-03" db="EMBL/GenBank/DDBJ databases">
        <authorList>
            <person name="Afonso C.L."/>
            <person name="Miller P.J."/>
            <person name="Scott M.A."/>
            <person name="Spackman E."/>
            <person name="Goraichik I."/>
            <person name="Dimitrov K.M."/>
            <person name="Suarez D.L."/>
            <person name="Swayne D.E."/>
        </authorList>
    </citation>
    <scope>NUCLEOTIDE SEQUENCE [LARGE SCALE GENOMIC DNA]</scope>
    <source>
        <strain evidence="5 6">CECT 8397</strain>
    </source>
</reference>
<feature type="region of interest" description="Disordered" evidence="3">
    <location>
        <begin position="1"/>
        <end position="80"/>
    </location>
</feature>
<gene>
    <name evidence="5" type="primary">hlyA_1</name>
    <name evidence="5" type="ORF">PSJ8397_00436</name>
</gene>
<dbReference type="GO" id="GO:0005509">
    <property type="term" value="F:calcium ion binding"/>
    <property type="evidence" value="ECO:0007669"/>
    <property type="project" value="InterPro"/>
</dbReference>
<dbReference type="OrthoDB" id="6305173at2"/>
<dbReference type="GO" id="GO:0005576">
    <property type="term" value="C:extracellular region"/>
    <property type="evidence" value="ECO:0007669"/>
    <property type="project" value="UniProtKB-SubCell"/>
</dbReference>
<organism evidence="5 6">
    <name type="scientific">Pseudooctadecabacter jejudonensis</name>
    <dbReference type="NCBI Taxonomy" id="1391910"/>
    <lineage>
        <taxon>Bacteria</taxon>
        <taxon>Pseudomonadati</taxon>
        <taxon>Pseudomonadota</taxon>
        <taxon>Alphaproteobacteria</taxon>
        <taxon>Rhodobacterales</taxon>
        <taxon>Paracoccaceae</taxon>
        <taxon>Pseudooctadecabacter</taxon>
    </lineage>
</organism>
<dbReference type="Gene3D" id="2.150.10.10">
    <property type="entry name" value="Serralysin-like metalloprotease, C-terminal"/>
    <property type="match status" value="3"/>
</dbReference>
<dbReference type="InterPro" id="IPR050557">
    <property type="entry name" value="RTX_toxin/Mannuronan_C5-epim"/>
</dbReference>
<dbReference type="GO" id="GO:0016539">
    <property type="term" value="P:intein-mediated protein splicing"/>
    <property type="evidence" value="ECO:0007669"/>
    <property type="project" value="InterPro"/>
</dbReference>
<sequence>MAREFGTNGDDTLTGGNDADQLFGGDGDDTLRGGNNSDRLFGGSGDDTLEGDRGGDRLFGGSGNDSIDGGEGSDRIDAGDGDDTIFGGVGQDLIFGGAGNDFIDGDGPGGNEQSDRIFGGAGDDTIIGDGNQDQLFGGSGNDQFIVSNDGTNFNNILVDGGENGGDLDILDLSEFFAQDPDTQIIFEDGGPGEENGRILLRGSDGREFGRITFRDIEEIRTDPICFVPGTWIATPNGQRRVEDLVPGDMVFTRDNGLQTVQWTGARTMTRTELMAQPNFHPILIRAGALGQGLPEQDLMVSPNHRVLLMGERAALYFEENEVLSSAKYLVGTPGIERITLPEVRYIHVMFERHEVILSNGAWTESFQAGAYGMSSLDGDQRREVFTLFPELANEDMNADWAAARRILKRHEVQVFTA</sequence>
<dbReference type="PROSITE" id="PS50817">
    <property type="entry name" value="INTEIN_N_TER"/>
    <property type="match status" value="1"/>
</dbReference>
<dbReference type="PANTHER" id="PTHR38340">
    <property type="entry name" value="S-LAYER PROTEIN"/>
    <property type="match status" value="1"/>
</dbReference>
<evidence type="ECO:0000256" key="3">
    <source>
        <dbReference type="SAM" id="MobiDB-lite"/>
    </source>
</evidence>
<dbReference type="Gene3D" id="2.170.16.10">
    <property type="entry name" value="Hedgehog/Intein (Hint) domain"/>
    <property type="match status" value="1"/>
</dbReference>
<dbReference type="PANTHER" id="PTHR38340:SF1">
    <property type="entry name" value="S-LAYER PROTEIN"/>
    <property type="match status" value="1"/>
</dbReference>
<comment type="subcellular location">
    <subcellularLocation>
        <location evidence="1">Secreted</location>
    </subcellularLocation>
</comment>
<protein>
    <submittedName>
        <fullName evidence="5">Hemolysin, plasmid</fullName>
    </submittedName>
</protein>
<evidence type="ECO:0000313" key="6">
    <source>
        <dbReference type="Proteomes" id="UP000193623"/>
    </source>
</evidence>
<dbReference type="Pfam" id="PF00353">
    <property type="entry name" value="HemolysinCabind"/>
    <property type="match status" value="4"/>
</dbReference>
<evidence type="ECO:0000259" key="4">
    <source>
        <dbReference type="Pfam" id="PF13403"/>
    </source>
</evidence>
<dbReference type="PROSITE" id="PS00330">
    <property type="entry name" value="HEMOLYSIN_CALCIUM"/>
    <property type="match status" value="3"/>
</dbReference>
<dbReference type="SUPFAM" id="SSF51120">
    <property type="entry name" value="beta-Roll"/>
    <property type="match status" value="1"/>
</dbReference>
<dbReference type="Pfam" id="PF13403">
    <property type="entry name" value="Hint_2"/>
    <property type="match status" value="1"/>
</dbReference>
<dbReference type="InterPro" id="IPR011049">
    <property type="entry name" value="Serralysin-like_metalloprot_C"/>
</dbReference>
<dbReference type="InterPro" id="IPR036844">
    <property type="entry name" value="Hint_dom_sf"/>
</dbReference>
<dbReference type="Proteomes" id="UP000193623">
    <property type="component" value="Unassembled WGS sequence"/>
</dbReference>
<keyword evidence="6" id="KW-1185">Reference proteome</keyword>
<dbReference type="InterPro" id="IPR028992">
    <property type="entry name" value="Hedgehog/Intein_dom"/>
</dbReference>
<feature type="domain" description="Hedgehog/Intein (Hint)" evidence="4">
    <location>
        <begin position="224"/>
        <end position="369"/>
    </location>
</feature>
<dbReference type="InterPro" id="IPR006141">
    <property type="entry name" value="Intein_N"/>
</dbReference>
<evidence type="ECO:0000313" key="5">
    <source>
        <dbReference type="EMBL" id="SLN16604.1"/>
    </source>
</evidence>
<evidence type="ECO:0000256" key="2">
    <source>
        <dbReference type="ARBA" id="ARBA00022525"/>
    </source>
</evidence>
<dbReference type="PRINTS" id="PR00313">
    <property type="entry name" value="CABNDNGRPT"/>
</dbReference>
<dbReference type="SUPFAM" id="SSF51294">
    <property type="entry name" value="Hedgehog/intein (Hint) domain"/>
    <property type="match status" value="1"/>
</dbReference>
<dbReference type="AlphaFoldDB" id="A0A1Y5RGB2"/>
<dbReference type="EMBL" id="FWFT01000001">
    <property type="protein sequence ID" value="SLN16604.1"/>
    <property type="molecule type" value="Genomic_DNA"/>
</dbReference>
<evidence type="ECO:0000256" key="1">
    <source>
        <dbReference type="ARBA" id="ARBA00004613"/>
    </source>
</evidence>
<name>A0A1Y5RGB2_9RHOB</name>
<dbReference type="InterPro" id="IPR001343">
    <property type="entry name" value="Hemolysn_Ca-bd"/>
</dbReference>
<accession>A0A1Y5RGB2</accession>
<dbReference type="RefSeq" id="WP_085862903.1">
    <property type="nucleotide sequence ID" value="NZ_FWFT01000001.1"/>
</dbReference>
<dbReference type="InterPro" id="IPR018511">
    <property type="entry name" value="Hemolysin-typ_Ca-bd_CS"/>
</dbReference>
<feature type="compositionally biased region" description="Low complexity" evidence="3">
    <location>
        <begin position="1"/>
        <end position="20"/>
    </location>
</feature>